<gene>
    <name evidence="1" type="ORF">PHLCEN_2v6758</name>
</gene>
<comment type="caution">
    <text evidence="1">The sequence shown here is derived from an EMBL/GenBank/DDBJ whole genome shotgun (WGS) entry which is preliminary data.</text>
</comment>
<dbReference type="AlphaFoldDB" id="A0A2R6NYI5"/>
<protein>
    <submittedName>
        <fullName evidence="1">Uncharacterized protein</fullName>
    </submittedName>
</protein>
<keyword evidence="2" id="KW-1185">Reference proteome</keyword>
<dbReference type="Proteomes" id="UP000186601">
    <property type="component" value="Unassembled WGS sequence"/>
</dbReference>
<evidence type="ECO:0000313" key="2">
    <source>
        <dbReference type="Proteomes" id="UP000186601"/>
    </source>
</evidence>
<accession>A0A2R6NYI5</accession>
<sequence length="129" mass="14477">MKAIVRGQRGPMVAISKVRIDCAHWRYNPVHLVCLGRRHVGVVWTAELIIPTHHGRQPLVWSARRFMFMLSLPDISPGINPDKSSQATLPTLPELGRSIQVEPRRHIDPTLEKAADCRRCPSLSDSLAS</sequence>
<evidence type="ECO:0000313" key="1">
    <source>
        <dbReference type="EMBL" id="PSR80373.1"/>
    </source>
</evidence>
<reference evidence="1 2" key="1">
    <citation type="submission" date="2018-02" db="EMBL/GenBank/DDBJ databases">
        <title>Genome sequence of the basidiomycete white-rot fungus Phlebia centrifuga.</title>
        <authorList>
            <person name="Granchi Z."/>
            <person name="Peng M."/>
            <person name="de Vries R.P."/>
            <person name="Hilden K."/>
            <person name="Makela M.R."/>
            <person name="Grigoriev I."/>
            <person name="Riley R."/>
        </authorList>
    </citation>
    <scope>NUCLEOTIDE SEQUENCE [LARGE SCALE GENOMIC DNA]</scope>
    <source>
        <strain evidence="1 2">FBCC195</strain>
    </source>
</reference>
<proteinExistence type="predicted"/>
<dbReference type="EMBL" id="MLYV02000656">
    <property type="protein sequence ID" value="PSR80373.1"/>
    <property type="molecule type" value="Genomic_DNA"/>
</dbReference>
<organism evidence="1 2">
    <name type="scientific">Hermanssonia centrifuga</name>
    <dbReference type="NCBI Taxonomy" id="98765"/>
    <lineage>
        <taxon>Eukaryota</taxon>
        <taxon>Fungi</taxon>
        <taxon>Dikarya</taxon>
        <taxon>Basidiomycota</taxon>
        <taxon>Agaricomycotina</taxon>
        <taxon>Agaricomycetes</taxon>
        <taxon>Polyporales</taxon>
        <taxon>Meruliaceae</taxon>
        <taxon>Hermanssonia</taxon>
    </lineage>
</organism>
<name>A0A2R6NYI5_9APHY</name>